<comment type="similarity">
    <text evidence="2">Belongs to the synaptobrevin family.</text>
</comment>
<feature type="domain" description="V-SNARE coiled-coil homology" evidence="11">
    <location>
        <begin position="1536"/>
        <end position="1596"/>
    </location>
</feature>
<feature type="region of interest" description="Disordered" evidence="8">
    <location>
        <begin position="1874"/>
        <end position="1893"/>
    </location>
</feature>
<dbReference type="InterPro" id="IPR002110">
    <property type="entry name" value="Ankyrin_rpt"/>
</dbReference>
<feature type="region of interest" description="Disordered" evidence="8">
    <location>
        <begin position="2123"/>
        <end position="2168"/>
    </location>
</feature>
<dbReference type="PROSITE" id="PS00417">
    <property type="entry name" value="SYNAPTOBREVIN"/>
    <property type="match status" value="1"/>
</dbReference>
<feature type="compositionally biased region" description="Polar residues" evidence="8">
    <location>
        <begin position="207"/>
        <end position="237"/>
    </location>
</feature>
<dbReference type="PROSITE" id="PS50297">
    <property type="entry name" value="ANK_REP_REGION"/>
    <property type="match status" value="1"/>
</dbReference>
<dbReference type="PRINTS" id="PR00219">
    <property type="entry name" value="SYNAPTOBREVN"/>
</dbReference>
<feature type="compositionally biased region" description="Polar residues" evidence="8">
    <location>
        <begin position="1042"/>
        <end position="1067"/>
    </location>
</feature>
<name>A0ABQ9DG89_9PASS</name>
<dbReference type="InterPro" id="IPR013655">
    <property type="entry name" value="PAS_fold_3"/>
</dbReference>
<dbReference type="CDD" id="cd23767">
    <property type="entry name" value="IQCD"/>
    <property type="match status" value="1"/>
</dbReference>
<keyword evidence="7" id="KW-0175">Coiled coil</keyword>
<evidence type="ECO:0000256" key="2">
    <source>
        <dbReference type="ARBA" id="ARBA00008025"/>
    </source>
</evidence>
<dbReference type="PROSITE" id="PS50088">
    <property type="entry name" value="ANK_REPEAT"/>
    <property type="match status" value="1"/>
</dbReference>
<feature type="repeat" description="ANK" evidence="6">
    <location>
        <begin position="933"/>
        <end position="955"/>
    </location>
</feature>
<dbReference type="SUPFAM" id="SSF55785">
    <property type="entry name" value="PYP-like sensor domain (PAS domain)"/>
    <property type="match status" value="1"/>
</dbReference>
<dbReference type="InterPro" id="IPR013783">
    <property type="entry name" value="Ig-like_fold"/>
</dbReference>
<feature type="region of interest" description="Disordered" evidence="8">
    <location>
        <begin position="2196"/>
        <end position="2226"/>
    </location>
</feature>
<comment type="caution">
    <text evidence="12">The sequence shown here is derived from an EMBL/GenBank/DDBJ whole genome shotgun (WGS) entry which is preliminary data.</text>
</comment>
<keyword evidence="9" id="KW-0812">Transmembrane</keyword>
<dbReference type="PROSITE" id="PS50112">
    <property type="entry name" value="PAS"/>
    <property type="match status" value="1"/>
</dbReference>
<feature type="domain" description="PAS" evidence="10">
    <location>
        <begin position="1677"/>
        <end position="1723"/>
    </location>
</feature>
<dbReference type="SUPFAM" id="SSF58038">
    <property type="entry name" value="SNARE fusion complex"/>
    <property type="match status" value="1"/>
</dbReference>
<dbReference type="Gene3D" id="2.60.40.10">
    <property type="entry name" value="Immunoglobulins"/>
    <property type="match status" value="1"/>
</dbReference>
<feature type="compositionally biased region" description="Basic and acidic residues" evidence="8">
    <location>
        <begin position="179"/>
        <end position="197"/>
    </location>
</feature>
<dbReference type="Pfam" id="PF12114">
    <property type="entry name" value="Period_C"/>
    <property type="match status" value="1"/>
</dbReference>
<keyword evidence="4 6" id="KW-0040">ANK repeat</keyword>
<evidence type="ECO:0000313" key="13">
    <source>
        <dbReference type="Proteomes" id="UP001145742"/>
    </source>
</evidence>
<dbReference type="InterPro" id="IPR000014">
    <property type="entry name" value="PAS"/>
</dbReference>
<dbReference type="SUPFAM" id="SSF48403">
    <property type="entry name" value="Ankyrin repeat"/>
    <property type="match status" value="1"/>
</dbReference>
<proteinExistence type="inferred from homology"/>
<dbReference type="InterPro" id="IPR035965">
    <property type="entry name" value="PAS-like_dom_sf"/>
</dbReference>
<evidence type="ECO:0000256" key="8">
    <source>
        <dbReference type="SAM" id="MobiDB-lite"/>
    </source>
</evidence>
<evidence type="ECO:0000256" key="3">
    <source>
        <dbReference type="ARBA" id="ARBA00022490"/>
    </source>
</evidence>
<dbReference type="Pfam" id="PF08447">
    <property type="entry name" value="PAS_3"/>
    <property type="match status" value="1"/>
</dbReference>
<feature type="compositionally biased region" description="Basic and acidic residues" evidence="8">
    <location>
        <begin position="2204"/>
        <end position="2214"/>
    </location>
</feature>
<dbReference type="InterPro" id="IPR001388">
    <property type="entry name" value="Synaptobrevin-like"/>
</dbReference>
<evidence type="ECO:0000259" key="10">
    <source>
        <dbReference type="PROSITE" id="PS50112"/>
    </source>
</evidence>
<dbReference type="CDD" id="cd00130">
    <property type="entry name" value="PAS"/>
    <property type="match status" value="1"/>
</dbReference>
<organism evidence="12 13">
    <name type="scientific">Willisornis vidua</name>
    <name type="common">Xingu scale-backed antbird</name>
    <dbReference type="NCBI Taxonomy" id="1566151"/>
    <lineage>
        <taxon>Eukaryota</taxon>
        <taxon>Metazoa</taxon>
        <taxon>Chordata</taxon>
        <taxon>Craniata</taxon>
        <taxon>Vertebrata</taxon>
        <taxon>Euteleostomi</taxon>
        <taxon>Archelosauria</taxon>
        <taxon>Archosauria</taxon>
        <taxon>Dinosauria</taxon>
        <taxon>Saurischia</taxon>
        <taxon>Theropoda</taxon>
        <taxon>Coelurosauria</taxon>
        <taxon>Aves</taxon>
        <taxon>Neognathae</taxon>
        <taxon>Neoaves</taxon>
        <taxon>Telluraves</taxon>
        <taxon>Australaves</taxon>
        <taxon>Passeriformes</taxon>
        <taxon>Thamnophilidae</taxon>
        <taxon>Willisornis</taxon>
    </lineage>
</organism>
<dbReference type="InterPro" id="IPR036770">
    <property type="entry name" value="Ankyrin_rpt-contain_sf"/>
</dbReference>
<dbReference type="Pfam" id="PF01833">
    <property type="entry name" value="TIG"/>
    <property type="match status" value="1"/>
</dbReference>
<feature type="region of interest" description="Disordered" evidence="8">
    <location>
        <begin position="1133"/>
        <end position="1163"/>
    </location>
</feature>
<evidence type="ECO:0000256" key="4">
    <source>
        <dbReference type="ARBA" id="ARBA00023043"/>
    </source>
</evidence>
<dbReference type="PANTHER" id="PTHR23335:SF11">
    <property type="entry name" value="CALMODULIN-BINDING TRANSCRIPTION ACTIVATOR 1"/>
    <property type="match status" value="1"/>
</dbReference>
<dbReference type="Gene3D" id="1.20.5.190">
    <property type="match status" value="1"/>
</dbReference>
<protein>
    <submittedName>
        <fullName evidence="12">Calmodulin-binding transcription activator 1</fullName>
    </submittedName>
</protein>
<feature type="region of interest" description="Disordered" evidence="8">
    <location>
        <begin position="1042"/>
        <end position="1116"/>
    </location>
</feature>
<dbReference type="SUPFAM" id="SSF81296">
    <property type="entry name" value="E set domains"/>
    <property type="match status" value="1"/>
</dbReference>
<dbReference type="SMART" id="SM00091">
    <property type="entry name" value="PAS"/>
    <property type="match status" value="1"/>
</dbReference>
<dbReference type="Gene3D" id="1.25.40.20">
    <property type="entry name" value="Ankyrin repeat-containing domain"/>
    <property type="match status" value="1"/>
</dbReference>
<dbReference type="InterPro" id="IPR022728">
    <property type="entry name" value="Period_circadian-like_C"/>
</dbReference>
<evidence type="ECO:0000256" key="9">
    <source>
        <dbReference type="SAM" id="Phobius"/>
    </source>
</evidence>
<evidence type="ECO:0000313" key="12">
    <source>
        <dbReference type="EMBL" id="KAJ7421429.1"/>
    </source>
</evidence>
<dbReference type="Gene3D" id="1.20.5.110">
    <property type="match status" value="1"/>
</dbReference>
<dbReference type="Proteomes" id="UP001145742">
    <property type="component" value="Unassembled WGS sequence"/>
</dbReference>
<keyword evidence="13" id="KW-1185">Reference proteome</keyword>
<dbReference type="InterPro" id="IPR002909">
    <property type="entry name" value="IPT_dom"/>
</dbReference>
<dbReference type="PROSITE" id="PS50096">
    <property type="entry name" value="IQ"/>
    <property type="match status" value="1"/>
</dbReference>
<keyword evidence="9" id="KW-0472">Membrane</keyword>
<evidence type="ECO:0000259" key="11">
    <source>
        <dbReference type="PROSITE" id="PS50892"/>
    </source>
</evidence>
<feature type="region of interest" description="Disordered" evidence="8">
    <location>
        <begin position="1955"/>
        <end position="1975"/>
    </location>
</feature>
<evidence type="ECO:0000256" key="5">
    <source>
        <dbReference type="ARBA" id="ARBA00046280"/>
    </source>
</evidence>
<feature type="region of interest" description="Disordered" evidence="8">
    <location>
        <begin position="155"/>
        <end position="247"/>
    </location>
</feature>
<keyword evidence="9" id="KW-1133">Transmembrane helix</keyword>
<evidence type="ECO:0000256" key="6">
    <source>
        <dbReference type="PROSITE-ProRule" id="PRU00023"/>
    </source>
</evidence>
<dbReference type="PANTHER" id="PTHR23335">
    <property type="entry name" value="CALMODULIN-BINDING TRANSCRIPTION ACTIVATOR CAMTA"/>
    <property type="match status" value="1"/>
</dbReference>
<dbReference type="EMBL" id="WHWB01033199">
    <property type="protein sequence ID" value="KAJ7421429.1"/>
    <property type="molecule type" value="Genomic_DNA"/>
</dbReference>
<evidence type="ECO:0000256" key="1">
    <source>
        <dbReference type="ARBA" id="ARBA00004496"/>
    </source>
</evidence>
<dbReference type="InterPro" id="IPR014756">
    <property type="entry name" value="Ig_E-set"/>
</dbReference>
<sequence>MFSGDFLYMQNSLMWTRSDGSIVSYEPRVPETKTNYLVFINPDIVLVHYLNVPAIEDCGKPCGPILCSINTDKKEWAKWTKEELIGQLKPMFHGIKWTCSNGNSSSGFSVEQLVQQILDSHQTKPQPRTHNCLCTGTLGAGSSVHHKCNSAKHRIISPKVEPRTGGYSAHSEVQNNDVSEGKNEHSHGKASSREKRNGKVAKPVLLHQNSTEVSSTNQVEVPDTTQNSPVSISSGLNSDPDMADSPAVTGVSSMAVASVMGSLSQSATVFMSEVTSEAVYTMSPTSGPNQHLLSSDAAAQGLVLAVSSDGHKFAFPTTGSSESLSMLPSTVSEELVLSTTLEGNRKIPETTMNFDPDCFLNNPKQGQTYGGGGMKSDSISTNIRQSPTTERSFNFNTTLTKEIKTEDTSFEQQMSKEAFSSTSASNTLTLSTGSGLLPSGGGLSPSTTLEQMDFSAIDSNKDYSSSFNQAVQSPHVHQTPSPSFFLQDASKPLPLEQNTHNNLSDTNSSFVNTLGIPSVKTESSSQTTSNCNGTVETRIESTSSLQLMQFQANFQAMTAEAEVPMETSQQAEGNENLLKSGDLQACNTEHYLQPESNGGIRNGNNLPILQGNMVQGLYPVAHPSLNNSSNMELNLDHFDISFSNQFSDLINDFISVEGGSNALYGHQLVSGDSAGLSQPEDSNRATYNQADMCIPCCSPQQANMQLSSTENGASTMAYMHVAEVVSAAAAQGTLGLLQQSGRLFMVTDYSPEWSYPEGGVKVLITGPWQEASNNYSCLFDQISVPASLIQPGVLRCYCPAHDTGLVTLQVAFNNQIISNSVVFEYKARALPTLPSSQHDWLSLDDNQFRMSILERLEQMERRMAEMTGSQQHKQGVGGGSNGSGNGGTQVQCVSGTGTLGSCFESRVVVVCEKMMSRACWAKSKHLIHSKTFRGMTLLHLAAAQGYATLIQTLIKWRTKHADSIDLELEVDPLNVDHFSCTPLMWACALGHMDAAVVLYKWDRRAISIPDSLGRLPLAIARSRGHVKLAECLEQLQRDEQTQLGQNPRIQCPSSTDSNTENWVSQWHSELVASQEPQKGVTVISSTNTELRRPRSEPSSYYSSETQKDYPAPKKHKLSPEYFQARQEKLLSTALSLEQPSIRKQNSSSKQSSTETISPSEGMRDYGRELSQHIPEVTGYRGSGSQAGIKWNPKDIYIGVSAVQVAGSQKGTALGKDAAGHRLRQREQMNVLMMADREMVDAELLSYRDSAGDEDCLHHMDELQVNMMTLAEHIIEATPDRIKRENFVPMESLLVERTDSAAMSTTMSWLASYLADVDHLPSAAQISLSPAGSPMSEIAFEKPSLPSAADWSEFLSASTSEKVENEFAQLTLSDHEQRELYEAAKLVQTVFRKYKGRPLREQQEVAAAVIQRCYRKYKQVIKGVKFYAAHYALYKKMTQAAILIQSKFRSYYEQKKFQQSRRAAMLIQQYYRSYKECGKRKQNRRAATIVQQKLRSSLLTKKQDQAARKIMRFLRRCRHRSANIPGSSNMAAGSNRRLQQTQHQVDEVVDIMRVNVDKVLERDQKLSELDDRADALQAGASQFETSAAKLKRKYWWKNCKMWAILIAVVVIIIIIIIASLYEYAQVKSFFCRIRKRSSHGEQAKNNNNEPRLEESYLSPRIPMDKRIFTTTHTPGCVFLDIDDRAVPLLGYLPQDLIGTSILMYLHPEDRPLMVAIHRKILKFAGQPPFEHLPIRFCTQNGDYVILDTSWSSFVNPWSRKVVFIIGRHKVRTSPLNEDVFAARSKETSSVEKEIRELQGQIYKLLLQPVHSNVSSGYGSLGSSGSYEHYISIASSSDSNGNCAEEIQEPMTLQQVCADVNRIKNLGQQLYIASRSKPQNGNEQAVSSGVPGGKRQTASCFLQTLRSDSTEEPGNTFYDDPKKTPHIPSYQQINCVDSIIRYLESCNIPALKRKCKSSANTSSSSSEDDKQVQQGQQEIQALEDPAMLSAVKSHTPISAGLEEALKDQRTAGMVGAPLADLTLSSKAPSVVSVTSQCSYSSTIVHVPHPESEVTTMEDTAVGSEQIEVPPGNAQSLAVLPEELKPVGLTKEILSAHTQKEEQNYVDKFRQKMLLSPFRTYLQQGSRSNNRHFCGQAPPPSAPSPLAPHSVDQPFPASSHLSMEDQQEGQCDQALLLSSSRSSSPLQLNLLQEELPKPMELSSSADVKPHPEDKCDNDPEDSGNSAAREFPDHSLYEDSQLSSGSAASGSGSALSCSLGSSFNETSGGGTAWLCSQWSVTCRIQEEVLKQDLEKLAVMQKQQPWFTDGQKQELAEVHTWIRTQTVPLQISTQVCEYVRKITYYPSWMKETETQRTCTGAYPQFIPNPGGKCGNLHPLYPVLVLLQEVKILTYITRRYPGLRNYGGPVHTKESD</sequence>
<feature type="compositionally biased region" description="Pro residues" evidence="8">
    <location>
        <begin position="2134"/>
        <end position="2143"/>
    </location>
</feature>
<dbReference type="CDD" id="cd15870">
    <property type="entry name" value="R-SNARE_VAMP2"/>
    <property type="match status" value="1"/>
</dbReference>
<reference evidence="12" key="1">
    <citation type="submission" date="2019-10" db="EMBL/GenBank/DDBJ databases">
        <authorList>
            <person name="Soares A.E.R."/>
            <person name="Aleixo A."/>
            <person name="Schneider P."/>
            <person name="Miyaki C.Y."/>
            <person name="Schneider M.P."/>
            <person name="Mello C."/>
            <person name="Vasconcelos A.T.R."/>
        </authorList>
    </citation>
    <scope>NUCLEOTIDE SEQUENCE</scope>
    <source>
        <tissue evidence="12">Muscle</tissue>
    </source>
</reference>
<comment type="subcellular location">
    <subcellularLocation>
        <location evidence="1">Cytoplasm</location>
    </subcellularLocation>
    <subcellularLocation>
        <location evidence="5">Endomembrane system</location>
        <topology evidence="5">Single-pass type IV membrane protein</topology>
    </subcellularLocation>
</comment>
<evidence type="ECO:0000256" key="7">
    <source>
        <dbReference type="PROSITE-ProRule" id="PRU00290"/>
    </source>
</evidence>
<dbReference type="PROSITE" id="PS50892">
    <property type="entry name" value="V_SNARE"/>
    <property type="match status" value="1"/>
</dbReference>
<feature type="compositionally biased region" description="Polar residues" evidence="8">
    <location>
        <begin position="377"/>
        <end position="388"/>
    </location>
</feature>
<feature type="compositionally biased region" description="Polar residues" evidence="8">
    <location>
        <begin position="1874"/>
        <end position="1885"/>
    </location>
</feature>
<feature type="region of interest" description="Disordered" evidence="8">
    <location>
        <begin position="369"/>
        <end position="388"/>
    </location>
</feature>
<dbReference type="Pfam" id="PF00957">
    <property type="entry name" value="Synaptobrevin"/>
    <property type="match status" value="1"/>
</dbReference>
<dbReference type="Gene3D" id="3.30.450.20">
    <property type="entry name" value="PAS domain"/>
    <property type="match status" value="1"/>
</dbReference>
<accession>A0ABQ9DG89</accession>
<gene>
    <name evidence="12" type="primary">CAMTA1</name>
    <name evidence="12" type="ORF">WISP_42117</name>
</gene>
<feature type="compositionally biased region" description="Low complexity" evidence="8">
    <location>
        <begin position="1141"/>
        <end position="1159"/>
    </location>
</feature>
<feature type="transmembrane region" description="Helical" evidence="9">
    <location>
        <begin position="1600"/>
        <end position="1620"/>
    </location>
</feature>
<dbReference type="InterPro" id="IPR042855">
    <property type="entry name" value="V_SNARE_CC"/>
</dbReference>
<keyword evidence="3" id="KW-0963">Cytoplasm</keyword>